<feature type="transmembrane region" description="Helical" evidence="1">
    <location>
        <begin position="67"/>
        <end position="86"/>
    </location>
</feature>
<sequence>MSKSYIILIILCIANLISIILCLASYVFNIGWYRFLFGIIIFPILIIHYIIHGSLIRQRTSLKKVTLLYSCLSHAAIAIAFIFFPDVSDAPGTYAVFGLYKNPPDFFWTIAQFSFLCSVVFTVMTKLTTPRRI</sequence>
<name>A0A947DI79_9CYAN</name>
<feature type="transmembrane region" description="Helical" evidence="1">
    <location>
        <begin position="106"/>
        <end position="124"/>
    </location>
</feature>
<evidence type="ECO:0000313" key="3">
    <source>
        <dbReference type="Proteomes" id="UP000717364"/>
    </source>
</evidence>
<evidence type="ECO:0000313" key="2">
    <source>
        <dbReference type="EMBL" id="MBT9317476.1"/>
    </source>
</evidence>
<dbReference type="RefSeq" id="WP_215610540.1">
    <property type="nucleotide sequence ID" value="NZ_JADOES010000048.1"/>
</dbReference>
<protein>
    <submittedName>
        <fullName evidence="2">Uncharacterized protein</fullName>
    </submittedName>
</protein>
<accession>A0A947DI79</accession>
<keyword evidence="1" id="KW-0472">Membrane</keyword>
<dbReference type="EMBL" id="JADOES010000048">
    <property type="protein sequence ID" value="MBT9317476.1"/>
    <property type="molecule type" value="Genomic_DNA"/>
</dbReference>
<gene>
    <name evidence="2" type="ORF">IXB50_18795</name>
</gene>
<dbReference type="AlphaFoldDB" id="A0A947DI79"/>
<feature type="transmembrane region" description="Helical" evidence="1">
    <location>
        <begin position="5"/>
        <end position="26"/>
    </location>
</feature>
<organism evidence="2 3">
    <name type="scientific">Leptothoe spongobia TAU-MAC 1115</name>
    <dbReference type="NCBI Taxonomy" id="1967444"/>
    <lineage>
        <taxon>Bacteria</taxon>
        <taxon>Bacillati</taxon>
        <taxon>Cyanobacteriota</taxon>
        <taxon>Cyanophyceae</taxon>
        <taxon>Nodosilineales</taxon>
        <taxon>Cymatolegaceae</taxon>
        <taxon>Leptothoe</taxon>
        <taxon>Leptothoe spongobia</taxon>
    </lineage>
</organism>
<dbReference type="Proteomes" id="UP000717364">
    <property type="component" value="Unassembled WGS sequence"/>
</dbReference>
<reference evidence="2" key="1">
    <citation type="submission" date="2020-11" db="EMBL/GenBank/DDBJ databases">
        <authorList>
            <person name="Konstantinou D."/>
            <person name="Gkelis S."/>
            <person name="Popin R."/>
            <person name="Fewer D."/>
            <person name="Sivonen K."/>
        </authorList>
    </citation>
    <scope>NUCLEOTIDE SEQUENCE</scope>
    <source>
        <strain evidence="2">TAU-MAC 1115</strain>
    </source>
</reference>
<keyword evidence="1" id="KW-0812">Transmembrane</keyword>
<feature type="transmembrane region" description="Helical" evidence="1">
    <location>
        <begin position="32"/>
        <end position="55"/>
    </location>
</feature>
<evidence type="ECO:0000256" key="1">
    <source>
        <dbReference type="SAM" id="Phobius"/>
    </source>
</evidence>
<keyword evidence="1" id="KW-1133">Transmembrane helix</keyword>
<proteinExistence type="predicted"/>
<keyword evidence="3" id="KW-1185">Reference proteome</keyword>
<comment type="caution">
    <text evidence="2">The sequence shown here is derived from an EMBL/GenBank/DDBJ whole genome shotgun (WGS) entry which is preliminary data.</text>
</comment>
<reference evidence="2" key="2">
    <citation type="journal article" date="2021" name="Mar. Drugs">
        <title>Genome Reduction and Secondary Metabolism of the Marine Sponge-Associated Cyanobacterium Leptothoe.</title>
        <authorList>
            <person name="Konstantinou D."/>
            <person name="Popin R.V."/>
            <person name="Fewer D.P."/>
            <person name="Sivonen K."/>
            <person name="Gkelis S."/>
        </authorList>
    </citation>
    <scope>NUCLEOTIDE SEQUENCE</scope>
    <source>
        <strain evidence="2">TAU-MAC 1115</strain>
    </source>
</reference>